<dbReference type="InterPro" id="IPR043131">
    <property type="entry name" value="BCAT-like_N"/>
</dbReference>
<evidence type="ECO:0000256" key="7">
    <source>
        <dbReference type="ARBA" id="ARBA00013053"/>
    </source>
</evidence>
<dbReference type="GO" id="GO:0009098">
    <property type="term" value="P:L-leucine biosynthetic process"/>
    <property type="evidence" value="ECO:0007669"/>
    <property type="project" value="UniProtKB-UniPathway"/>
</dbReference>
<proteinExistence type="inferred from homology"/>
<comment type="similarity">
    <text evidence="6">Belongs to the class-IV pyridoxal-phosphate-dependent aminotransferase family.</text>
</comment>
<evidence type="ECO:0000256" key="3">
    <source>
        <dbReference type="ARBA" id="ARBA00004824"/>
    </source>
</evidence>
<dbReference type="CDD" id="cd01557">
    <property type="entry name" value="BCAT_beta_family"/>
    <property type="match status" value="1"/>
</dbReference>
<dbReference type="GO" id="GO:0052656">
    <property type="term" value="F:L-isoleucine-2-oxoglutarate transaminase activity"/>
    <property type="evidence" value="ECO:0007669"/>
    <property type="project" value="RHEA"/>
</dbReference>
<evidence type="ECO:0000256" key="9">
    <source>
        <dbReference type="ARBA" id="ARBA00022576"/>
    </source>
</evidence>
<dbReference type="InterPro" id="IPR043132">
    <property type="entry name" value="BCAT-like_C"/>
</dbReference>
<evidence type="ECO:0000256" key="12">
    <source>
        <dbReference type="ARBA" id="ARBA00048212"/>
    </source>
</evidence>
<dbReference type="UniPathway" id="UPA00049">
    <property type="reaction ID" value="UER00062"/>
</dbReference>
<dbReference type="GO" id="GO:0009099">
    <property type="term" value="P:L-valine biosynthetic process"/>
    <property type="evidence" value="ECO:0007669"/>
    <property type="project" value="UniProtKB-UniPathway"/>
</dbReference>
<dbReference type="UniPathway" id="UPA00048">
    <property type="reaction ID" value="UER00073"/>
</dbReference>
<name>A0A381EFF8_9GAMM</name>
<comment type="cofactor">
    <cofactor evidence="1">
        <name>pyridoxal 5'-phosphate</name>
        <dbReference type="ChEBI" id="CHEBI:597326"/>
    </cofactor>
</comment>
<organism evidence="16 17">
    <name type="scientific">Cardiobacterium valvarum</name>
    <dbReference type="NCBI Taxonomy" id="194702"/>
    <lineage>
        <taxon>Bacteria</taxon>
        <taxon>Pseudomonadati</taxon>
        <taxon>Pseudomonadota</taxon>
        <taxon>Gammaproteobacteria</taxon>
        <taxon>Cardiobacteriales</taxon>
        <taxon>Cardiobacteriaceae</taxon>
        <taxon>Cardiobacterium</taxon>
    </lineage>
</organism>
<accession>A0A381EFF8</accession>
<evidence type="ECO:0000256" key="5">
    <source>
        <dbReference type="ARBA" id="ARBA00005072"/>
    </source>
</evidence>
<dbReference type="InterPro" id="IPR005786">
    <property type="entry name" value="B_amino_transII"/>
</dbReference>
<dbReference type="PIRSF" id="PIRSF006468">
    <property type="entry name" value="BCAT1"/>
    <property type="match status" value="1"/>
</dbReference>
<dbReference type="EMBL" id="UFUW01000001">
    <property type="protein sequence ID" value="SUX25696.1"/>
    <property type="molecule type" value="Genomic_DNA"/>
</dbReference>
<dbReference type="SUPFAM" id="SSF56752">
    <property type="entry name" value="D-aminoacid aminotransferase-like PLP-dependent enzymes"/>
    <property type="match status" value="1"/>
</dbReference>
<evidence type="ECO:0000313" key="16">
    <source>
        <dbReference type="EMBL" id="SUX25696.1"/>
    </source>
</evidence>
<feature type="modified residue" description="N6-(pyridoxal phosphate)lysine" evidence="15">
    <location>
        <position position="179"/>
    </location>
</feature>
<gene>
    <name evidence="16" type="primary">ilvK</name>
    <name evidence="16" type="ORF">NCTC13294_02585</name>
</gene>
<dbReference type="InterPro" id="IPR033939">
    <property type="entry name" value="BCAT_family"/>
</dbReference>
<dbReference type="Pfam" id="PF01063">
    <property type="entry name" value="Aminotran_4"/>
    <property type="match status" value="1"/>
</dbReference>
<comment type="catalytic activity">
    <reaction evidence="13">
        <text>L-isoleucine + 2-oxoglutarate = (S)-3-methyl-2-oxopentanoate + L-glutamate</text>
        <dbReference type="Rhea" id="RHEA:24801"/>
        <dbReference type="ChEBI" id="CHEBI:16810"/>
        <dbReference type="ChEBI" id="CHEBI:29985"/>
        <dbReference type="ChEBI" id="CHEBI:35146"/>
        <dbReference type="ChEBI" id="CHEBI:58045"/>
        <dbReference type="EC" id="2.6.1.42"/>
    </reaction>
</comment>
<evidence type="ECO:0000313" key="17">
    <source>
        <dbReference type="Proteomes" id="UP000254572"/>
    </source>
</evidence>
<dbReference type="NCBIfam" id="TIGR01123">
    <property type="entry name" value="ilvE_II"/>
    <property type="match status" value="1"/>
</dbReference>
<evidence type="ECO:0000256" key="4">
    <source>
        <dbReference type="ARBA" id="ARBA00004931"/>
    </source>
</evidence>
<keyword evidence="10 16" id="KW-0808">Transferase</keyword>
<dbReference type="InterPro" id="IPR036038">
    <property type="entry name" value="Aminotransferase-like"/>
</dbReference>
<protein>
    <recommendedName>
        <fullName evidence="8">Branched-chain-amino-acid aminotransferase</fullName>
        <ecNumber evidence="7">2.6.1.42</ecNumber>
    </recommendedName>
</protein>
<comment type="catalytic activity">
    <reaction evidence="12">
        <text>L-valine + 2-oxoglutarate = 3-methyl-2-oxobutanoate + L-glutamate</text>
        <dbReference type="Rhea" id="RHEA:24813"/>
        <dbReference type="ChEBI" id="CHEBI:11851"/>
        <dbReference type="ChEBI" id="CHEBI:16810"/>
        <dbReference type="ChEBI" id="CHEBI:29985"/>
        <dbReference type="ChEBI" id="CHEBI:57762"/>
        <dbReference type="EC" id="2.6.1.42"/>
    </reaction>
</comment>
<dbReference type="AlphaFoldDB" id="A0A381EFF8"/>
<evidence type="ECO:0000256" key="1">
    <source>
        <dbReference type="ARBA" id="ARBA00001933"/>
    </source>
</evidence>
<dbReference type="EC" id="2.6.1.42" evidence="7"/>
<sequence>MSREVPAVFGSVFSPEMPVIAFEDGAWQKVRWQSSAEMSFPPGAHALHYGSECFEGLKAFRQQNGDIVIFRPDDNIARMRQSARLLHMPVPEADTYRAALFELVKRAADIVPDAPNALYLRPTLVGTDPVIGKAGSGTTSALLYILASPVGDYFKVGSPMKLLVETGHMRCAPHMGRIKCGGNYASALPWVVDAKEKYGANQVLFCPGGDVQETGASNFMLIQGDEIITKPLTAEFLHGVTRASVLQIAPDLGYRVSERDFTVAELKQAVEGGAEAILTGTAAVISPVTAFVIDGKEVPVTGGQKRGLAIRKAITDIQYGITPDRYGWIHKVA</sequence>
<dbReference type="PANTHER" id="PTHR42825">
    <property type="entry name" value="AMINO ACID AMINOTRANSFERASE"/>
    <property type="match status" value="1"/>
</dbReference>
<evidence type="ECO:0000256" key="14">
    <source>
        <dbReference type="ARBA" id="ARBA00049229"/>
    </source>
</evidence>
<dbReference type="OrthoDB" id="9804984at2"/>
<dbReference type="RefSeq" id="WP_115612630.1">
    <property type="nucleotide sequence ID" value="NZ_JBHLZC010000001.1"/>
</dbReference>
<dbReference type="GO" id="GO:0052654">
    <property type="term" value="F:L-leucine-2-oxoglutarate transaminase activity"/>
    <property type="evidence" value="ECO:0007669"/>
    <property type="project" value="RHEA"/>
</dbReference>
<dbReference type="InterPro" id="IPR001544">
    <property type="entry name" value="Aminotrans_IV"/>
</dbReference>
<reference evidence="16 17" key="1">
    <citation type="submission" date="2018-06" db="EMBL/GenBank/DDBJ databases">
        <authorList>
            <consortium name="Pathogen Informatics"/>
            <person name="Doyle S."/>
        </authorList>
    </citation>
    <scope>NUCLEOTIDE SEQUENCE [LARGE SCALE GENOMIC DNA]</scope>
    <source>
        <strain evidence="16 17">NCTC13294</strain>
    </source>
</reference>
<evidence type="ECO:0000256" key="8">
    <source>
        <dbReference type="ARBA" id="ARBA00018179"/>
    </source>
</evidence>
<evidence type="ECO:0000256" key="11">
    <source>
        <dbReference type="ARBA" id="ARBA00022898"/>
    </source>
</evidence>
<keyword evidence="11" id="KW-0663">Pyridoxal phosphate</keyword>
<evidence type="ECO:0000256" key="10">
    <source>
        <dbReference type="ARBA" id="ARBA00022679"/>
    </source>
</evidence>
<dbReference type="NCBIfam" id="NF009897">
    <property type="entry name" value="PRK13357.1"/>
    <property type="match status" value="1"/>
</dbReference>
<dbReference type="GO" id="GO:0009097">
    <property type="term" value="P:isoleucine biosynthetic process"/>
    <property type="evidence" value="ECO:0007669"/>
    <property type="project" value="UniProtKB-UniPathway"/>
</dbReference>
<evidence type="ECO:0000256" key="13">
    <source>
        <dbReference type="ARBA" id="ARBA00048798"/>
    </source>
</evidence>
<evidence type="ECO:0000256" key="15">
    <source>
        <dbReference type="PIRSR" id="PIRSR006468-1"/>
    </source>
</evidence>
<dbReference type="PANTHER" id="PTHR42825:SF2">
    <property type="entry name" value="BRANCHED-CHAIN-AMINO-ACID AMINOTRANSFERASE 3, CHLOROPLASTIC-RELATED"/>
    <property type="match status" value="1"/>
</dbReference>
<dbReference type="Gene3D" id="3.20.10.10">
    <property type="entry name" value="D-amino Acid Aminotransferase, subunit A, domain 2"/>
    <property type="match status" value="1"/>
</dbReference>
<dbReference type="Proteomes" id="UP000254572">
    <property type="component" value="Unassembled WGS sequence"/>
</dbReference>
<dbReference type="UniPathway" id="UPA00047">
    <property type="reaction ID" value="UER00058"/>
</dbReference>
<dbReference type="GO" id="GO:0052655">
    <property type="term" value="F:L-valine-2-oxoglutarate transaminase activity"/>
    <property type="evidence" value="ECO:0007669"/>
    <property type="project" value="RHEA"/>
</dbReference>
<keyword evidence="9 16" id="KW-0032">Aminotransferase</keyword>
<evidence type="ECO:0000256" key="2">
    <source>
        <dbReference type="ARBA" id="ARBA00003109"/>
    </source>
</evidence>
<comment type="pathway">
    <text evidence="4">Amino-acid biosynthesis; L-valine biosynthesis; L-valine from pyruvate: step 4/4.</text>
</comment>
<evidence type="ECO:0000256" key="6">
    <source>
        <dbReference type="ARBA" id="ARBA00009320"/>
    </source>
</evidence>
<comment type="pathway">
    <text evidence="3">Amino-acid biosynthesis; L-isoleucine biosynthesis; L-isoleucine from 2-oxobutanoate: step 4/4.</text>
</comment>
<comment type="catalytic activity">
    <reaction evidence="14">
        <text>L-leucine + 2-oxoglutarate = 4-methyl-2-oxopentanoate + L-glutamate</text>
        <dbReference type="Rhea" id="RHEA:18321"/>
        <dbReference type="ChEBI" id="CHEBI:16810"/>
        <dbReference type="ChEBI" id="CHEBI:17865"/>
        <dbReference type="ChEBI" id="CHEBI:29985"/>
        <dbReference type="ChEBI" id="CHEBI:57427"/>
        <dbReference type="EC" id="2.6.1.42"/>
    </reaction>
</comment>
<comment type="pathway">
    <text evidence="5">Amino-acid biosynthesis; L-leucine biosynthesis; L-leucine from 3-methyl-2-oxobutanoate: step 4/4.</text>
</comment>
<comment type="function">
    <text evidence="2">Acts on leucine, isoleucine and valine.</text>
</comment>
<dbReference type="Gene3D" id="3.30.470.10">
    <property type="match status" value="1"/>
</dbReference>
<keyword evidence="17" id="KW-1185">Reference proteome</keyword>